<dbReference type="FunFam" id="3.30.160.60:FF:000075">
    <property type="entry name" value="Putative zinc finger protein 536"/>
    <property type="match status" value="1"/>
</dbReference>
<feature type="domain" description="C2H2-type" evidence="14">
    <location>
        <begin position="1138"/>
        <end position="1165"/>
    </location>
</feature>
<dbReference type="GO" id="GO:0008270">
    <property type="term" value="F:zinc ion binding"/>
    <property type="evidence" value="ECO:0007669"/>
    <property type="project" value="UniProtKB-KW"/>
</dbReference>
<evidence type="ECO:0000256" key="11">
    <source>
        <dbReference type="ARBA" id="ARBA00023242"/>
    </source>
</evidence>
<feature type="domain" description="C2H2-type" evidence="14">
    <location>
        <begin position="478"/>
        <end position="505"/>
    </location>
</feature>
<gene>
    <name evidence="15" type="primary">Znf236_1</name>
    <name evidence="15" type="ORF">GTO96_0009885</name>
</gene>
<reference evidence="15 16" key="1">
    <citation type="journal article" date="2021" name="Cell">
        <title>Tracing the genetic footprints of vertebrate landing in non-teleost ray-finned fishes.</title>
        <authorList>
            <person name="Bi X."/>
            <person name="Wang K."/>
            <person name="Yang L."/>
            <person name="Pan H."/>
            <person name="Jiang H."/>
            <person name="Wei Q."/>
            <person name="Fang M."/>
            <person name="Yu H."/>
            <person name="Zhu C."/>
            <person name="Cai Y."/>
            <person name="He Y."/>
            <person name="Gan X."/>
            <person name="Zeng H."/>
            <person name="Yu D."/>
            <person name="Zhu Y."/>
            <person name="Jiang H."/>
            <person name="Qiu Q."/>
            <person name="Yang H."/>
            <person name="Zhang Y.E."/>
            <person name="Wang W."/>
            <person name="Zhu M."/>
            <person name="He S."/>
            <person name="Zhang G."/>
        </authorList>
    </citation>
    <scope>NUCLEOTIDE SEQUENCE [LARGE SCALE GENOMIC DNA]</scope>
    <source>
        <strain evidence="15">Bchr_013</strain>
    </source>
</reference>
<keyword evidence="6 12" id="KW-0863">Zinc-finger</keyword>
<keyword evidence="10" id="KW-0804">Transcription</keyword>
<feature type="non-terminal residue" evidence="15">
    <location>
        <position position="2538"/>
    </location>
</feature>
<keyword evidence="4" id="KW-0479">Metal-binding</keyword>
<evidence type="ECO:0000256" key="10">
    <source>
        <dbReference type="ARBA" id="ARBA00023163"/>
    </source>
</evidence>
<keyword evidence="11" id="KW-0539">Nucleus</keyword>
<dbReference type="SMART" id="SM00355">
    <property type="entry name" value="ZnF_C2H2"/>
    <property type="match status" value="29"/>
</dbReference>
<feature type="domain" description="C2H2-type" evidence="14">
    <location>
        <begin position="2376"/>
        <end position="2403"/>
    </location>
</feature>
<feature type="region of interest" description="Disordered" evidence="13">
    <location>
        <begin position="902"/>
        <end position="923"/>
    </location>
</feature>
<evidence type="ECO:0000256" key="13">
    <source>
        <dbReference type="SAM" id="MobiDB-lite"/>
    </source>
</evidence>
<feature type="compositionally biased region" description="Polar residues" evidence="13">
    <location>
        <begin position="957"/>
        <end position="972"/>
    </location>
</feature>
<feature type="region of interest" description="Disordered" evidence="13">
    <location>
        <begin position="2214"/>
        <end position="2237"/>
    </location>
</feature>
<feature type="domain" description="C2H2-type" evidence="14">
    <location>
        <begin position="188"/>
        <end position="215"/>
    </location>
</feature>
<evidence type="ECO:0000256" key="6">
    <source>
        <dbReference type="ARBA" id="ARBA00022771"/>
    </source>
</evidence>
<dbReference type="FunFam" id="3.30.160.60:FF:001083">
    <property type="entry name" value="Zinc finger protein 236"/>
    <property type="match status" value="1"/>
</dbReference>
<dbReference type="InterPro" id="IPR013087">
    <property type="entry name" value="Znf_C2H2_type"/>
</dbReference>
<keyword evidence="9" id="KW-0238">DNA-binding</keyword>
<accession>A0A8X8BNW2</accession>
<feature type="domain" description="C2H2-type" evidence="14">
    <location>
        <begin position="1799"/>
        <end position="1826"/>
    </location>
</feature>
<protein>
    <submittedName>
        <fullName evidence="15">ZN236 protein</fullName>
    </submittedName>
</protein>
<dbReference type="InterPro" id="IPR051967">
    <property type="entry name" value="Krueppel_C2H2-ZF"/>
</dbReference>
<keyword evidence="5" id="KW-0677">Repeat</keyword>
<feature type="non-terminal residue" evidence="15">
    <location>
        <position position="1"/>
    </location>
</feature>
<dbReference type="GO" id="GO:0005634">
    <property type="term" value="C:nucleus"/>
    <property type="evidence" value="ECO:0007669"/>
    <property type="project" value="UniProtKB-SubCell"/>
</dbReference>
<dbReference type="Pfam" id="PF16622">
    <property type="entry name" value="zf-C2H2_11"/>
    <property type="match status" value="1"/>
</dbReference>
<feature type="region of interest" description="Disordered" evidence="13">
    <location>
        <begin position="596"/>
        <end position="679"/>
    </location>
</feature>
<dbReference type="GO" id="GO:0000981">
    <property type="term" value="F:DNA-binding transcription factor activity, RNA polymerase II-specific"/>
    <property type="evidence" value="ECO:0007669"/>
    <property type="project" value="TreeGrafter"/>
</dbReference>
<evidence type="ECO:0000256" key="12">
    <source>
        <dbReference type="PROSITE-ProRule" id="PRU00042"/>
    </source>
</evidence>
<feature type="compositionally biased region" description="Low complexity" evidence="13">
    <location>
        <begin position="520"/>
        <end position="531"/>
    </location>
</feature>
<feature type="compositionally biased region" description="Basic and acidic residues" evidence="13">
    <location>
        <begin position="402"/>
        <end position="412"/>
    </location>
</feature>
<dbReference type="FunFam" id="3.30.160.60:FF:000385">
    <property type="entry name" value="Zinc finger protein 236 variant"/>
    <property type="match status" value="1"/>
</dbReference>
<feature type="compositionally biased region" description="Basic and acidic residues" evidence="13">
    <location>
        <begin position="1010"/>
        <end position="1020"/>
    </location>
</feature>
<evidence type="ECO:0000256" key="4">
    <source>
        <dbReference type="ARBA" id="ARBA00022723"/>
    </source>
</evidence>
<comment type="subcellular location">
    <subcellularLocation>
        <location evidence="2">Nucleus</location>
    </subcellularLocation>
</comment>
<dbReference type="FunFam" id="3.30.160.60:FF:000264">
    <property type="entry name" value="Zinc finger protein 236"/>
    <property type="match status" value="2"/>
</dbReference>
<dbReference type="EMBL" id="JAATIS010002524">
    <property type="protein sequence ID" value="KAG2465013.1"/>
    <property type="molecule type" value="Genomic_DNA"/>
</dbReference>
<dbReference type="FunFam" id="3.30.160.60:FF:001535">
    <property type="entry name" value="Zinc finger protein 236"/>
    <property type="match status" value="1"/>
</dbReference>
<feature type="domain" description="C2H2-type" evidence="14">
    <location>
        <begin position="1529"/>
        <end position="1556"/>
    </location>
</feature>
<comment type="similarity">
    <text evidence="3">Belongs to the krueppel C2H2-type zinc-finger protein family.</text>
</comment>
<evidence type="ECO:0000313" key="15">
    <source>
        <dbReference type="EMBL" id="KAG2465013.1"/>
    </source>
</evidence>
<evidence type="ECO:0000259" key="14">
    <source>
        <dbReference type="PROSITE" id="PS50157"/>
    </source>
</evidence>
<dbReference type="FunFam" id="3.30.160.60:FF:001267">
    <property type="entry name" value="Zinc finger protein 236"/>
    <property type="match status" value="1"/>
</dbReference>
<dbReference type="Pfam" id="PF13912">
    <property type="entry name" value="zf-C2H2_6"/>
    <property type="match status" value="1"/>
</dbReference>
<sequence length="2538" mass="280607">MRKHTGEKPYKCPYCDHRASQKGNLKIHIRTHKMGTLSHGHEEDDEETGENQLGETGVSEGLDGCTSPTKSTSACNKILNRIAKDENSKILLRSIKKDKNGGNTDSTEALIFQCSFCKRKLSSKQDLEQHLQVLHKPYRCRLCSFEVLREDQLLSHIEKVHITVEAPVREVALNEPIKSEQGAGEGDFPCEVCGQAFSQAWFLKAHMKKHGGTFDHGCHICGRRFKEPWFLKNHMKSHGPKTSGKNKLKSESDAVVTINDVVQEETSVLRGLCLYEVCSKCGNIFHSKESLREHDKVHIQAAEMHLQNGEADNNSELRDDKDTFVECLNLRPTGTLENIPGGNLGKRVAELDPVCSYQAWQLVTKGRVAEISDYAKFIGWDELPTNADDMFDREKGEYNIAVQEKRKRDLDSHSTGSCKRRNSTNNNSNGSSNGSHPNSRIEKYGNPSPGDFSPESYSDFDYRPSSRRSRGQPQNKKAECFECGKVFRTYHQMILHSRVHRKETRSSSESVPASRGEQCGSASEGESGSASRPSTPESGSVADDSPVSTMGEDGVEDGSEDGGPLLHPDEKPYSCSHCSHVTNEASLLIMHMEDHHGGRGDVASQPCSANSRSNTPLAIPAAGSQNPLKGSSVKGYKEEDTEEDSFVKREQAPSQERCHFSGSPKCSEEKLPSPSEPSALNNIVDLRTLELRADVKVKEEIDMESMQGVNKTLTSATIPLNLTANGCTRKDLPTSSQQNDLTVHQCPCCSHTTRYPEVLWMHQRISHKVSKSVAPKWVPKNGFKGPKEELAYSSQRRRTGPPPVLEGKDCHPLVVPKISRTQAPQQTSLQNPKTSIAASAPHLPTASQAKETGATLRGSPSVSGQNTIMQHKPCINKNPYVGEQPQKRPKLEMYPKVAPSSAFEKNVTTSQRPFATTSTGGRAMEKAGFPQEGLRFALSVKHGVTEPTKVKMNTVPGLQNRQEASPKSIQTKTLKEPNLTRSYGFGGRLSQSTQMRSGPASGTLGLPAHTKQEPFSEGPKSHGDILTFLKTCHSQDLASLYHHWGSGSPMLDQTAMLRSQVRQGEYICKECGKSFSQPSHLRTHVRSHTGELAESNAQGPVFNQESRNFKCSVCSQCFSKESLLQRHLRDHEHSDKPYRCDMCPLSFNVEFNLTLHKSTHVSSDPQCPVCNKKFSRVASLKAHIMLHEKEENLICSECGDEFVLQSQLSMHLEDHRKELSDQLLETQEITKELLTEVALQIDANIVERHSKNQANLSVMLEYIQSQDGTVTGHTVPPAEGSGGVTDVIQQLLELSEQVTGENGHTQHPEATISMEAGLNQDILQQALENSGLSAIPVQSQSHTSNLSRTTSSQSHAQEPSVVNQQVDRLETEKEIHADKLKKEKKVVYKKTLQMPGVRPFPCPHCDKIFRTSGHRKTHIASHFKNNQTKKQKYPRKPQKVRVVKNNLPVPDIPLQEPILITDFGISHTGEKPFKCLQCSKGFASSGVLKAHIRTHSGLKAYKCLVCDSTFTTSGSLRRHMTIHSDVRPYMCPYCQKTFKSSPNCRKHMKTHRYELAQQIQQHQQQQNSLDDGIAQQAVTSEMQVEIEGDDLQQSTTVSAESQTILSLTQQQVVATQQTDLDQQLTDQPLVQDEDTFVTSQHALPQNMSQFEQQALPQQAFDQQGLSQGYTIADGYNQQSQYSAVQQLQDSSTLESQALSSSYHQQNLLQVSSTEVEPAQNDLHLPPERTDYQEENEEHSRRAYRCAYCNKGFKKSSHLKQHVRSHTGEKPFKCNQCGRCFVSAGVLKSHFKTHTGVKAFKCSVCDSSFTTNGSLSRHMTIHMNMKPYKCPMCEETFRTSLLCRKHVKKDHTALGVRVMSIEDENSERSLMRKNRTGIITFTEEQAAELAKNEPREDATISEKVLVQSAAERNRISEIKDKAVEMETEPKYANCCTFCPKSFKKPSDLVRHVRIHTGEKPYKCDECGKSFTVKSTLDCHVKTHSAGGDLTVSLTDAGLATLEGIQLQLTATNLVGPNVQISGIDTTNINNITLQIDSSILQQTLQQGSILSHQLTGDTSLSQTAGPHLQAGDSTVPANVVIQPLTGLSLQPTVTSANMTIGSLTEQDSVLSTSNSGTQDLSQVMTSQGLVTPNNQHEITLTINNSSLSQVLAQATSSNATNSSPAQQEITLTISGQDIIQQHNSSGGADLNGSIRLTSPMNNQNNGTTLTIGNDQLLPHSPTSAGMTGNSLPPATSLSQASVTSQNLVMSSAGVASDGSVTLMLADTQNMLSGSLDSVTLNITPQGQQFPTILGDTSLSAQTGGAQQQVILVSHPAQASSVTADETTAYRVTEVSRKDGQTDQSRLLNQCFYCNQVFLTPIMLRRHYRHAHGKERCHVCRICNKAFKRATHLKEHEHTHQDGPSLSSQRPRIFKCTSCDKAFAKPSQLERHNRTHTGERPFQCSQCEKAFNQKSALQVHMVKHTGEKPYKCEICAIGFTQKSNMKLHMKRSHGYAVGTGQEITIEQDQEADDNSRELDLEEVVQESATDWPCGITNVFR</sequence>
<evidence type="ECO:0000256" key="3">
    <source>
        <dbReference type="ARBA" id="ARBA00006991"/>
    </source>
</evidence>
<dbReference type="FunFam" id="3.30.160.60:FF:000301">
    <property type="entry name" value="Zinc finger protein 236"/>
    <property type="match status" value="1"/>
</dbReference>
<dbReference type="Proteomes" id="UP000886611">
    <property type="component" value="Unassembled WGS sequence"/>
</dbReference>
<dbReference type="Pfam" id="PF00096">
    <property type="entry name" value="zf-C2H2"/>
    <property type="match status" value="16"/>
</dbReference>
<dbReference type="PANTHER" id="PTHR45925:SF3">
    <property type="entry name" value="ZINC FINGER PROTEIN 516"/>
    <property type="match status" value="1"/>
</dbReference>
<feature type="domain" description="C2H2-type" evidence="14">
    <location>
        <begin position="2440"/>
        <end position="2467"/>
    </location>
</feature>
<organism evidence="15 16">
    <name type="scientific">Polypterus senegalus</name>
    <name type="common">Senegal bichir</name>
    <dbReference type="NCBI Taxonomy" id="55291"/>
    <lineage>
        <taxon>Eukaryota</taxon>
        <taxon>Metazoa</taxon>
        <taxon>Chordata</taxon>
        <taxon>Craniata</taxon>
        <taxon>Vertebrata</taxon>
        <taxon>Euteleostomi</taxon>
        <taxon>Actinopterygii</taxon>
        <taxon>Polypteriformes</taxon>
        <taxon>Polypteridae</taxon>
        <taxon>Polypterus</taxon>
    </lineage>
</organism>
<comment type="caution">
    <text evidence="15">The sequence shown here is derived from an EMBL/GenBank/DDBJ whole genome shotgun (WGS) entry which is preliminary data.</text>
</comment>
<feature type="region of interest" description="Disordered" evidence="13">
    <location>
        <begin position="847"/>
        <end position="866"/>
    </location>
</feature>
<feature type="region of interest" description="Disordered" evidence="13">
    <location>
        <begin position="1336"/>
        <end position="1367"/>
    </location>
</feature>
<keyword evidence="7" id="KW-0862">Zinc</keyword>
<feature type="domain" description="C2H2-type" evidence="14">
    <location>
        <begin position="216"/>
        <end position="243"/>
    </location>
</feature>
<dbReference type="Pfam" id="PF13909">
    <property type="entry name" value="zf-H2C2_5"/>
    <property type="match status" value="1"/>
</dbReference>
<feature type="domain" description="C2H2-type" evidence="14">
    <location>
        <begin position="1109"/>
        <end position="1137"/>
    </location>
</feature>
<dbReference type="SUPFAM" id="SSF57667">
    <property type="entry name" value="beta-beta-alpha zinc fingers"/>
    <property type="match status" value="15"/>
</dbReference>
<dbReference type="PROSITE" id="PS00028">
    <property type="entry name" value="ZINC_FINGER_C2H2_1"/>
    <property type="match status" value="26"/>
</dbReference>
<feature type="region of interest" description="Disordered" evidence="13">
    <location>
        <begin position="498"/>
        <end position="570"/>
    </location>
</feature>
<evidence type="ECO:0000256" key="8">
    <source>
        <dbReference type="ARBA" id="ARBA00023015"/>
    </source>
</evidence>
<feature type="region of interest" description="Disordered" evidence="13">
    <location>
        <begin position="402"/>
        <end position="477"/>
    </location>
</feature>
<feature type="domain" description="C2H2-type" evidence="14">
    <location>
        <begin position="1827"/>
        <end position="1851"/>
    </location>
</feature>
<feature type="domain" description="C2H2-type" evidence="14">
    <location>
        <begin position="276"/>
        <end position="303"/>
    </location>
</feature>
<feature type="compositionally biased region" description="Low complexity" evidence="13">
    <location>
        <begin position="423"/>
        <end position="438"/>
    </location>
</feature>
<dbReference type="FunFam" id="3.30.160.60:FF:001071">
    <property type="entry name" value="zinc finger protein 236"/>
    <property type="match status" value="1"/>
</dbReference>
<evidence type="ECO:0000256" key="7">
    <source>
        <dbReference type="ARBA" id="ARBA00022833"/>
    </source>
</evidence>
<name>A0A8X8BNW2_POLSE</name>
<feature type="domain" description="C2H2-type" evidence="14">
    <location>
        <begin position="1066"/>
        <end position="1093"/>
    </location>
</feature>
<dbReference type="InterPro" id="IPR036236">
    <property type="entry name" value="Znf_C2H2_sf"/>
</dbReference>
<proteinExistence type="inferred from homology"/>
<dbReference type="FunFam" id="3.30.160.60:FF:000753">
    <property type="entry name" value="zinc finger protein 236 isoform X2"/>
    <property type="match status" value="1"/>
</dbReference>
<feature type="domain" description="C2H2-type" evidence="14">
    <location>
        <begin position="2468"/>
        <end position="2491"/>
    </location>
</feature>
<feature type="compositionally biased region" description="Basic and acidic residues" evidence="13">
    <location>
        <begin position="645"/>
        <end position="659"/>
    </location>
</feature>
<feature type="domain" description="C2H2-type" evidence="14">
    <location>
        <begin position="1400"/>
        <end position="1427"/>
    </location>
</feature>
<feature type="region of interest" description="Disordered" evidence="13">
    <location>
        <begin position="1709"/>
        <end position="1736"/>
    </location>
</feature>
<feature type="domain" description="C2H2-type" evidence="14">
    <location>
        <begin position="2347"/>
        <end position="2375"/>
    </location>
</feature>
<feature type="domain" description="C2H2-type" evidence="14">
    <location>
        <begin position="1771"/>
        <end position="1798"/>
    </location>
</feature>
<feature type="domain" description="C2H2-type" evidence="14">
    <location>
        <begin position="10"/>
        <end position="32"/>
    </location>
</feature>
<feature type="domain" description="C2H2-type" evidence="14">
    <location>
        <begin position="1473"/>
        <end position="1500"/>
    </location>
</feature>
<feature type="domain" description="C2H2-type" evidence="14">
    <location>
        <begin position="1193"/>
        <end position="1220"/>
    </location>
</feature>
<evidence type="ECO:0000256" key="5">
    <source>
        <dbReference type="ARBA" id="ARBA00022737"/>
    </source>
</evidence>
<feature type="compositionally biased region" description="Polar residues" evidence="13">
    <location>
        <begin position="2219"/>
        <end position="2237"/>
    </location>
</feature>
<feature type="domain" description="C2H2-type" evidence="14">
    <location>
        <begin position="573"/>
        <end position="600"/>
    </location>
</feature>
<dbReference type="PROSITE" id="PS50157">
    <property type="entry name" value="ZINC_FINGER_C2H2_2"/>
    <property type="match status" value="27"/>
</dbReference>
<evidence type="ECO:0000256" key="2">
    <source>
        <dbReference type="ARBA" id="ARBA00004123"/>
    </source>
</evidence>
<feature type="domain" description="C2H2-type" evidence="14">
    <location>
        <begin position="1932"/>
        <end position="1959"/>
    </location>
</feature>
<dbReference type="FunFam" id="3.30.160.60:FF:000226">
    <property type="entry name" value="Zinc finger protein 236 variant"/>
    <property type="match status" value="1"/>
</dbReference>
<keyword evidence="16" id="KW-1185">Reference proteome</keyword>
<feature type="domain" description="C2H2-type" evidence="14">
    <location>
        <begin position="1743"/>
        <end position="1770"/>
    </location>
</feature>
<feature type="domain" description="C2H2-type" evidence="14">
    <location>
        <begin position="2412"/>
        <end position="2439"/>
    </location>
</feature>
<feature type="domain" description="C2H2-type" evidence="14">
    <location>
        <begin position="112"/>
        <end position="140"/>
    </location>
</feature>
<dbReference type="Gene3D" id="3.30.160.60">
    <property type="entry name" value="Classic Zinc Finger"/>
    <property type="match status" value="20"/>
</dbReference>
<dbReference type="PANTHER" id="PTHR45925">
    <property type="entry name" value="ZINC FINGER PROTEIN"/>
    <property type="match status" value="1"/>
</dbReference>
<evidence type="ECO:0000256" key="1">
    <source>
        <dbReference type="ARBA" id="ARBA00003767"/>
    </source>
</evidence>
<feature type="domain" description="C2H2-type" evidence="14">
    <location>
        <begin position="1960"/>
        <end position="1987"/>
    </location>
</feature>
<comment type="function">
    <text evidence="1">May be involved in transcriptional regulation.</text>
</comment>
<feature type="region of interest" description="Disordered" evidence="13">
    <location>
        <begin position="36"/>
        <end position="71"/>
    </location>
</feature>
<feature type="compositionally biased region" description="Polar residues" evidence="13">
    <location>
        <begin position="906"/>
        <end position="920"/>
    </location>
</feature>
<feature type="compositionally biased region" description="Polar residues" evidence="13">
    <location>
        <begin position="1336"/>
        <end position="1366"/>
    </location>
</feature>
<evidence type="ECO:0000313" key="16">
    <source>
        <dbReference type="Proteomes" id="UP000886611"/>
    </source>
</evidence>
<feature type="domain" description="C2H2-type" evidence="14">
    <location>
        <begin position="1501"/>
        <end position="1528"/>
    </location>
</feature>
<dbReference type="GO" id="GO:0000978">
    <property type="term" value="F:RNA polymerase II cis-regulatory region sequence-specific DNA binding"/>
    <property type="evidence" value="ECO:0007669"/>
    <property type="project" value="TreeGrafter"/>
</dbReference>
<dbReference type="FunFam" id="3.30.160.60:FF:000045">
    <property type="entry name" value="ZFP69 zinc finger protein B"/>
    <property type="match status" value="1"/>
</dbReference>
<dbReference type="InterPro" id="IPR041697">
    <property type="entry name" value="Znf-C2H2_11"/>
</dbReference>
<dbReference type="FunFam" id="3.30.160.60:FF:000308">
    <property type="entry name" value="zinc finger protein 236 isoform X1"/>
    <property type="match status" value="1"/>
</dbReference>
<feature type="domain" description="C2H2-type" evidence="14">
    <location>
        <begin position="1165"/>
        <end position="1192"/>
    </location>
</feature>
<feature type="region of interest" description="Disordered" evidence="13">
    <location>
        <begin position="957"/>
        <end position="1020"/>
    </location>
</feature>
<dbReference type="FunFam" id="3.30.160.60:FF:000376">
    <property type="entry name" value="Zinc finger protein 236"/>
    <property type="match status" value="2"/>
</dbReference>
<feature type="region of interest" description="Disordered" evidence="13">
    <location>
        <begin position="780"/>
        <end position="809"/>
    </location>
</feature>
<keyword evidence="8" id="KW-0805">Transcription regulation</keyword>
<feature type="compositionally biased region" description="Polar residues" evidence="13">
    <location>
        <begin position="605"/>
        <end position="616"/>
    </location>
</feature>
<evidence type="ECO:0000256" key="9">
    <source>
        <dbReference type="ARBA" id="ARBA00023125"/>
    </source>
</evidence>